<dbReference type="Proteomes" id="UP000887565">
    <property type="component" value="Unplaced"/>
</dbReference>
<accession>A0A915HX21</accession>
<evidence type="ECO:0000313" key="2">
    <source>
        <dbReference type="WBParaSite" id="nRc.2.0.1.t06360-RA"/>
    </source>
</evidence>
<keyword evidence="1" id="KW-1185">Reference proteome</keyword>
<protein>
    <submittedName>
        <fullName evidence="2">Uncharacterized protein</fullName>
    </submittedName>
</protein>
<sequence>MLLLPRLNLRVFRNNRKFRNDVRACLSKNEKLPANGEPINEAIPINKSNKPKALVNFSKPNNCTHMIEHNFIIDKSIFTPNVKSASQ</sequence>
<evidence type="ECO:0000313" key="1">
    <source>
        <dbReference type="Proteomes" id="UP000887565"/>
    </source>
</evidence>
<dbReference type="WBParaSite" id="nRc.2.0.1.t06360-RA">
    <property type="protein sequence ID" value="nRc.2.0.1.t06360-RA"/>
    <property type="gene ID" value="nRc.2.0.1.g06360"/>
</dbReference>
<name>A0A915HX21_ROMCU</name>
<proteinExistence type="predicted"/>
<reference evidence="2" key="1">
    <citation type="submission" date="2022-11" db="UniProtKB">
        <authorList>
            <consortium name="WormBaseParasite"/>
        </authorList>
    </citation>
    <scope>IDENTIFICATION</scope>
</reference>
<dbReference type="AlphaFoldDB" id="A0A915HX21"/>
<organism evidence="1 2">
    <name type="scientific">Romanomermis culicivorax</name>
    <name type="common">Nematode worm</name>
    <dbReference type="NCBI Taxonomy" id="13658"/>
    <lineage>
        <taxon>Eukaryota</taxon>
        <taxon>Metazoa</taxon>
        <taxon>Ecdysozoa</taxon>
        <taxon>Nematoda</taxon>
        <taxon>Enoplea</taxon>
        <taxon>Dorylaimia</taxon>
        <taxon>Mermithida</taxon>
        <taxon>Mermithoidea</taxon>
        <taxon>Mermithidae</taxon>
        <taxon>Romanomermis</taxon>
    </lineage>
</organism>